<dbReference type="Gene3D" id="1.10.1220.10">
    <property type="entry name" value="Met repressor-like"/>
    <property type="match status" value="1"/>
</dbReference>
<feature type="domain" description="Ribbon-helix-helix protein CopG" evidence="1">
    <location>
        <begin position="4"/>
        <end position="43"/>
    </location>
</feature>
<dbReference type="Pfam" id="PF01402">
    <property type="entry name" value="RHH_1"/>
    <property type="match status" value="1"/>
</dbReference>
<dbReference type="InterPro" id="IPR002145">
    <property type="entry name" value="CopG"/>
</dbReference>
<dbReference type="CDD" id="cd22231">
    <property type="entry name" value="RHH_NikR_HicB-like"/>
    <property type="match status" value="1"/>
</dbReference>
<dbReference type="AlphaFoldDB" id="A0A2N3G6D7"/>
<reference evidence="2 3" key="1">
    <citation type="journal article" date="2017" name="ISME J.">
        <title>Potential for microbial H2 and metal transformations associated with novel bacteria and archaea in deep terrestrial subsurface sediments.</title>
        <authorList>
            <person name="Hernsdorf A.W."/>
            <person name="Amano Y."/>
            <person name="Miyakawa K."/>
            <person name="Ise K."/>
            <person name="Suzuki Y."/>
            <person name="Anantharaman K."/>
            <person name="Probst A."/>
            <person name="Burstein D."/>
            <person name="Thomas B.C."/>
            <person name="Banfield J.F."/>
        </authorList>
    </citation>
    <scope>NUCLEOTIDE SEQUENCE [LARGE SCALE GENOMIC DNA]</scope>
    <source>
        <strain evidence="2">HGW-Actinobacteria-3</strain>
    </source>
</reference>
<protein>
    <recommendedName>
        <fullName evidence="1">Ribbon-helix-helix protein CopG domain-containing protein</fullName>
    </recommendedName>
</protein>
<organism evidence="2 3">
    <name type="scientific">Candidatus Anoxymicrobium japonicum</name>
    <dbReference type="NCBI Taxonomy" id="2013648"/>
    <lineage>
        <taxon>Bacteria</taxon>
        <taxon>Bacillati</taxon>
        <taxon>Actinomycetota</taxon>
        <taxon>Candidatus Geothermincolia</taxon>
        <taxon>Candidatus Geothermincolales</taxon>
        <taxon>Candidatus Anoxymicrobiaceae</taxon>
        <taxon>Candidatus Anoxymicrobium</taxon>
    </lineage>
</organism>
<proteinExistence type="predicted"/>
<dbReference type="Proteomes" id="UP000233654">
    <property type="component" value="Unassembled WGS sequence"/>
</dbReference>
<evidence type="ECO:0000313" key="2">
    <source>
        <dbReference type="EMBL" id="PKQ28182.1"/>
    </source>
</evidence>
<comment type="caution">
    <text evidence="2">The sequence shown here is derived from an EMBL/GenBank/DDBJ whole genome shotgun (WGS) entry which is preliminary data.</text>
</comment>
<accession>A0A2N3G6D7</accession>
<name>A0A2N3G6D7_9ACTN</name>
<dbReference type="EMBL" id="PHEX01000028">
    <property type="protein sequence ID" value="PKQ28182.1"/>
    <property type="molecule type" value="Genomic_DNA"/>
</dbReference>
<evidence type="ECO:0000259" key="1">
    <source>
        <dbReference type="Pfam" id="PF01402"/>
    </source>
</evidence>
<dbReference type="SUPFAM" id="SSF47598">
    <property type="entry name" value="Ribbon-helix-helix"/>
    <property type="match status" value="1"/>
</dbReference>
<evidence type="ECO:0000313" key="3">
    <source>
        <dbReference type="Proteomes" id="UP000233654"/>
    </source>
</evidence>
<dbReference type="InterPro" id="IPR010985">
    <property type="entry name" value="Ribbon_hlx_hlx"/>
</dbReference>
<sequence>MRESVSISLPPRLKKKLDQLVKENQVNRSDIAREALNEYFARKDLERIRQKMVPLAEARGVFTDEDVFREVS</sequence>
<dbReference type="GO" id="GO:0006355">
    <property type="term" value="P:regulation of DNA-templated transcription"/>
    <property type="evidence" value="ECO:0007669"/>
    <property type="project" value="InterPro"/>
</dbReference>
<dbReference type="InterPro" id="IPR013321">
    <property type="entry name" value="Arc_rbn_hlx_hlx"/>
</dbReference>
<gene>
    <name evidence="2" type="ORF">CVT63_04060</name>
</gene>